<keyword evidence="10" id="KW-0963">Cytoplasm</keyword>
<dbReference type="SUPFAM" id="SSF53098">
    <property type="entry name" value="Ribonuclease H-like"/>
    <property type="match status" value="1"/>
</dbReference>
<dbReference type="PROSITE" id="PS50879">
    <property type="entry name" value="RNASE_H_1"/>
    <property type="match status" value="1"/>
</dbReference>
<protein>
    <recommendedName>
        <fullName evidence="4 10">Ribonuclease H</fullName>
        <shortName evidence="10">RNase H</shortName>
        <ecNumber evidence="4 10">3.1.26.4</ecNumber>
    </recommendedName>
</protein>
<comment type="catalytic activity">
    <reaction evidence="1 10">
        <text>Endonucleolytic cleavage to 5'-phosphomonoester.</text>
        <dbReference type="EC" id="3.1.26.4"/>
    </reaction>
</comment>
<reference evidence="13" key="1">
    <citation type="submission" date="2016-10" db="EMBL/GenBank/DDBJ databases">
        <authorList>
            <person name="Varghese N."/>
            <person name="Submissions S."/>
        </authorList>
    </citation>
    <scope>NUCLEOTIDE SEQUENCE [LARGE SCALE GENOMIC DNA]</scope>
    <source>
        <strain evidence="13">CGMCC 1.6474</strain>
    </source>
</reference>
<keyword evidence="8 10" id="KW-0378">Hydrolase</keyword>
<dbReference type="HAMAP" id="MF_00042">
    <property type="entry name" value="RNase_H"/>
    <property type="match status" value="1"/>
</dbReference>
<accession>A0A1I3ZWL8</accession>
<dbReference type="PANTHER" id="PTHR10642">
    <property type="entry name" value="RIBONUCLEASE H1"/>
    <property type="match status" value="1"/>
</dbReference>
<dbReference type="Pfam" id="PF00075">
    <property type="entry name" value="RNase_H"/>
    <property type="match status" value="1"/>
</dbReference>
<feature type="binding site" evidence="10">
    <location>
        <position position="131"/>
    </location>
    <ligand>
        <name>Mg(2+)</name>
        <dbReference type="ChEBI" id="CHEBI:18420"/>
        <label>2</label>
    </ligand>
</feature>
<comment type="cofactor">
    <cofactor evidence="10">
        <name>Mg(2+)</name>
        <dbReference type="ChEBI" id="CHEBI:18420"/>
    </cofactor>
    <text evidence="10">Binds 1 Mg(2+) ion per subunit. May bind a second metal ion at a regulatory site, or after substrate binding.</text>
</comment>
<keyword evidence="7 10" id="KW-0255">Endonuclease</keyword>
<dbReference type="NCBIfam" id="NF001236">
    <property type="entry name" value="PRK00203.1"/>
    <property type="match status" value="1"/>
</dbReference>
<evidence type="ECO:0000256" key="2">
    <source>
        <dbReference type="ARBA" id="ARBA00005300"/>
    </source>
</evidence>
<dbReference type="PANTHER" id="PTHR10642:SF26">
    <property type="entry name" value="RIBONUCLEASE H1"/>
    <property type="match status" value="1"/>
</dbReference>
<dbReference type="InterPro" id="IPR050092">
    <property type="entry name" value="RNase_H"/>
</dbReference>
<feature type="domain" description="RNase H type-1" evidence="11">
    <location>
        <begin position="1"/>
        <end position="139"/>
    </location>
</feature>
<evidence type="ECO:0000313" key="12">
    <source>
        <dbReference type="EMBL" id="SFK48413.1"/>
    </source>
</evidence>
<dbReference type="GO" id="GO:0003676">
    <property type="term" value="F:nucleic acid binding"/>
    <property type="evidence" value="ECO:0007669"/>
    <property type="project" value="InterPro"/>
</dbReference>
<dbReference type="InterPro" id="IPR002156">
    <property type="entry name" value="RNaseH_domain"/>
</dbReference>
<dbReference type="Gene3D" id="3.30.420.10">
    <property type="entry name" value="Ribonuclease H-like superfamily/Ribonuclease H"/>
    <property type="match status" value="1"/>
</dbReference>
<feature type="binding site" evidence="10">
    <location>
        <position position="68"/>
    </location>
    <ligand>
        <name>Mg(2+)</name>
        <dbReference type="ChEBI" id="CHEBI:18420"/>
        <label>1</label>
    </ligand>
</feature>
<gene>
    <name evidence="10" type="primary">rnhA</name>
    <name evidence="12" type="ORF">SAMN04488125_102129</name>
</gene>
<dbReference type="OrthoDB" id="7845843at2"/>
<dbReference type="InterPro" id="IPR036397">
    <property type="entry name" value="RNaseH_sf"/>
</dbReference>
<organism evidence="12 13">
    <name type="scientific">Methylorubrum salsuginis</name>
    <dbReference type="NCBI Taxonomy" id="414703"/>
    <lineage>
        <taxon>Bacteria</taxon>
        <taxon>Pseudomonadati</taxon>
        <taxon>Pseudomonadota</taxon>
        <taxon>Alphaproteobacteria</taxon>
        <taxon>Hyphomicrobiales</taxon>
        <taxon>Methylobacteriaceae</taxon>
        <taxon>Methylorubrum</taxon>
    </lineage>
</organism>
<proteinExistence type="inferred from homology"/>
<dbReference type="InterPro" id="IPR012337">
    <property type="entry name" value="RNaseH-like_sf"/>
</dbReference>
<evidence type="ECO:0000259" key="11">
    <source>
        <dbReference type="PROSITE" id="PS50879"/>
    </source>
</evidence>
<dbReference type="STRING" id="414703.SAMN04488125_102129"/>
<comment type="function">
    <text evidence="10">Endonuclease that specifically degrades the RNA of RNA-DNA hybrids.</text>
</comment>
<keyword evidence="5 10" id="KW-0540">Nuclease</keyword>
<dbReference type="GO" id="GO:0043137">
    <property type="term" value="P:DNA replication, removal of RNA primer"/>
    <property type="evidence" value="ECO:0007669"/>
    <property type="project" value="TreeGrafter"/>
</dbReference>
<dbReference type="AlphaFoldDB" id="A0A1I3ZWL8"/>
<keyword evidence="9 10" id="KW-0460">Magnesium</keyword>
<feature type="binding site" evidence="10">
    <location>
        <position position="46"/>
    </location>
    <ligand>
        <name>Mg(2+)</name>
        <dbReference type="ChEBI" id="CHEBI:18420"/>
        <label>1</label>
    </ligand>
</feature>
<keyword evidence="13" id="KW-1185">Reference proteome</keyword>
<comment type="subcellular location">
    <subcellularLocation>
        <location evidence="10">Cytoplasm</location>
    </subcellularLocation>
</comment>
<evidence type="ECO:0000256" key="5">
    <source>
        <dbReference type="ARBA" id="ARBA00022722"/>
    </source>
</evidence>
<feature type="binding site" evidence="10">
    <location>
        <position position="8"/>
    </location>
    <ligand>
        <name>Mg(2+)</name>
        <dbReference type="ChEBI" id="CHEBI:18420"/>
        <label>2</label>
    </ligand>
</feature>
<comment type="subunit">
    <text evidence="3 10">Monomer.</text>
</comment>
<dbReference type="CDD" id="cd09278">
    <property type="entry name" value="RNase_HI_prokaryote_like"/>
    <property type="match status" value="1"/>
</dbReference>
<dbReference type="RefSeq" id="WP_091941978.1">
    <property type="nucleotide sequence ID" value="NZ_FOSV01000002.1"/>
</dbReference>
<evidence type="ECO:0000256" key="10">
    <source>
        <dbReference type="HAMAP-Rule" id="MF_00042"/>
    </source>
</evidence>
<evidence type="ECO:0000256" key="4">
    <source>
        <dbReference type="ARBA" id="ARBA00012180"/>
    </source>
</evidence>
<evidence type="ECO:0000256" key="8">
    <source>
        <dbReference type="ARBA" id="ARBA00022801"/>
    </source>
</evidence>
<dbReference type="InterPro" id="IPR022892">
    <property type="entry name" value="RNaseHI"/>
</dbReference>
<name>A0A1I3ZWL8_9HYPH</name>
<evidence type="ECO:0000256" key="3">
    <source>
        <dbReference type="ARBA" id="ARBA00011245"/>
    </source>
</evidence>
<evidence type="ECO:0000256" key="7">
    <source>
        <dbReference type="ARBA" id="ARBA00022759"/>
    </source>
</evidence>
<evidence type="ECO:0000313" key="13">
    <source>
        <dbReference type="Proteomes" id="UP000198804"/>
    </source>
</evidence>
<evidence type="ECO:0000256" key="6">
    <source>
        <dbReference type="ARBA" id="ARBA00022723"/>
    </source>
</evidence>
<evidence type="ECO:0000256" key="9">
    <source>
        <dbReference type="ARBA" id="ARBA00022842"/>
    </source>
</evidence>
<dbReference type="GO" id="GO:0004523">
    <property type="term" value="F:RNA-DNA hybrid ribonuclease activity"/>
    <property type="evidence" value="ECO:0007669"/>
    <property type="project" value="UniProtKB-UniRule"/>
</dbReference>
<keyword evidence="6 10" id="KW-0479">Metal-binding</keyword>
<dbReference type="EMBL" id="FOSV01000002">
    <property type="protein sequence ID" value="SFK48413.1"/>
    <property type="molecule type" value="Genomic_DNA"/>
</dbReference>
<dbReference type="Proteomes" id="UP000198804">
    <property type="component" value="Unassembled WGS sequence"/>
</dbReference>
<dbReference type="GO" id="GO:0000287">
    <property type="term" value="F:magnesium ion binding"/>
    <property type="evidence" value="ECO:0007669"/>
    <property type="project" value="UniProtKB-UniRule"/>
</dbReference>
<evidence type="ECO:0000256" key="1">
    <source>
        <dbReference type="ARBA" id="ARBA00000077"/>
    </source>
</evidence>
<feature type="binding site" evidence="10">
    <location>
        <position position="8"/>
    </location>
    <ligand>
        <name>Mg(2+)</name>
        <dbReference type="ChEBI" id="CHEBI:18420"/>
        <label>1</label>
    </ligand>
</feature>
<dbReference type="GO" id="GO:0005737">
    <property type="term" value="C:cytoplasm"/>
    <property type="evidence" value="ECO:0007669"/>
    <property type="project" value="UniProtKB-SubCell"/>
</dbReference>
<comment type="similarity">
    <text evidence="2 10">Belongs to the RNase H family.</text>
</comment>
<sequence>MRTIVYADGGCDPNPGPGGWGVVIQAPTGTVELCGGERATTNNRMELTAAISALEHFPEGAQIEMRCDSQYVVKSVTEWMRGWKARGWRTATGPVKNIDLMQRLDALAAARDVRWTWVRGHAGEAGNERADRLAAQGRRAALTGVSSASSSTATAASSVSATASASATPPAPTTASLVQKTTPVALPSDLVGALTRAADRAGTTPQALLEEAVRLALDLGPAGIARARAEFSTRKAS</sequence>
<dbReference type="EC" id="3.1.26.4" evidence="4 10"/>